<sequence length="40" mass="4815">MKSKAQMAKEKRSTLTKTQQVRFQQDFKRANKIVENTRMK</sequence>
<dbReference type="EMBL" id="FOSB01000004">
    <property type="protein sequence ID" value="SFJ79646.1"/>
    <property type="molecule type" value="Genomic_DNA"/>
</dbReference>
<accession>A0A1I3UCQ3</accession>
<feature type="region of interest" description="Disordered" evidence="1">
    <location>
        <begin position="1"/>
        <end position="23"/>
    </location>
</feature>
<reference evidence="3" key="1">
    <citation type="submission" date="2016-10" db="EMBL/GenBank/DDBJ databases">
        <authorList>
            <person name="Varghese N."/>
            <person name="Submissions S."/>
        </authorList>
    </citation>
    <scope>NUCLEOTIDE SEQUENCE [LARGE SCALE GENOMIC DNA]</scope>
    <source>
        <strain evidence="3">CGMCC 1.3704</strain>
    </source>
</reference>
<evidence type="ECO:0000313" key="3">
    <source>
        <dbReference type="Proteomes" id="UP000183557"/>
    </source>
</evidence>
<protein>
    <submittedName>
        <fullName evidence="2">YfhE-like protein</fullName>
    </submittedName>
</protein>
<evidence type="ECO:0000313" key="2">
    <source>
        <dbReference type="EMBL" id="SFJ79646.1"/>
    </source>
</evidence>
<proteinExistence type="predicted"/>
<evidence type="ECO:0000256" key="1">
    <source>
        <dbReference type="SAM" id="MobiDB-lite"/>
    </source>
</evidence>
<dbReference type="InterPro" id="IPR025437">
    <property type="entry name" value="YfhE-like"/>
</dbReference>
<organism evidence="2 3">
    <name type="scientific">Halobacillus dabanensis</name>
    <dbReference type="NCBI Taxonomy" id="240302"/>
    <lineage>
        <taxon>Bacteria</taxon>
        <taxon>Bacillati</taxon>
        <taxon>Bacillota</taxon>
        <taxon>Bacilli</taxon>
        <taxon>Bacillales</taxon>
        <taxon>Bacillaceae</taxon>
        <taxon>Halobacillus</taxon>
    </lineage>
</organism>
<gene>
    <name evidence="2" type="ORF">SAMN04487936_104228</name>
</gene>
<dbReference type="AlphaFoldDB" id="A0A1I3UCQ3"/>
<dbReference type="Pfam" id="PF14152">
    <property type="entry name" value="YfhE"/>
    <property type="match status" value="1"/>
</dbReference>
<dbReference type="RefSeq" id="WP_139207318.1">
    <property type="nucleotide sequence ID" value="NZ_FOSB01000004.1"/>
</dbReference>
<name>A0A1I3UCQ3_HALDA</name>
<dbReference type="Proteomes" id="UP000183557">
    <property type="component" value="Unassembled WGS sequence"/>
</dbReference>
<keyword evidence="3" id="KW-1185">Reference proteome</keyword>
<dbReference type="OrthoDB" id="2973606at2"/>